<dbReference type="AlphaFoldDB" id="A0A3Q7ESY9"/>
<feature type="region of interest" description="Disordered" evidence="2">
    <location>
        <begin position="56"/>
        <end position="90"/>
    </location>
</feature>
<dbReference type="GO" id="GO:0006574">
    <property type="term" value="P:L-valine catabolic process"/>
    <property type="evidence" value="ECO:0000318"/>
    <property type="project" value="GO_Central"/>
</dbReference>
<accession>A0A3Q7ESY9</accession>
<dbReference type="EC" id="3.1.2.4" evidence="1"/>
<dbReference type="PANTHER" id="PTHR43176:SF26">
    <property type="entry name" value="3-HYDROXYISOBUTYRYL-COA HYDROLASE"/>
    <property type="match status" value="1"/>
</dbReference>
<dbReference type="InterPro" id="IPR032259">
    <property type="entry name" value="HIBYL-CoA-H"/>
</dbReference>
<sequence length="251" mass="29336">MLREFVRCSFPLAYFDTLWQGNMLVLLVLGWMELKCLLVVLQPTLYHRIHQESKFDSHRQQLSKTSPTKILNGTPNHQNNNTGKGKKKKVQWIAQQNTLQPSSSNRQAKAPSQYNLERSKHPPEVIIYAESEVLDKKDDWISSTIQSLKKAPPTSLKISLRSHPFYCITRLTLLLQGCRAILIDRDRNPKISRFIHSCAYLFIYIQWEPSRLEIIRDDDVDHYFSKIDDEDWEDLKLPPRSNMSPYAIVKL</sequence>
<evidence type="ECO:0000256" key="2">
    <source>
        <dbReference type="SAM" id="MobiDB-lite"/>
    </source>
</evidence>
<feature type="compositionally biased region" description="Polar residues" evidence="2">
    <location>
        <begin position="60"/>
        <end position="82"/>
    </location>
</feature>
<protein>
    <recommendedName>
        <fullName evidence="1">3-hydroxyisobutyryl-CoA hydrolase</fullName>
        <shortName evidence="1">HIB-CoA hydrolase</shortName>
        <shortName evidence="1">HIBYL-CoA-H</shortName>
        <ecNumber evidence="1">3.1.2.4</ecNumber>
    </recommendedName>
    <alternativeName>
        <fullName evidence="1">3-hydroxyisobutyryl-coenzyme A hydrolase</fullName>
    </alternativeName>
</protein>
<evidence type="ECO:0000313" key="3">
    <source>
        <dbReference type="EnsemblPlants" id="Solyc01g108790.2.1"/>
    </source>
</evidence>
<dbReference type="Gramene" id="Solyc01g108790.2.1">
    <property type="protein sequence ID" value="Solyc01g108790.2.1"/>
    <property type="gene ID" value="Solyc01g108790.2"/>
</dbReference>
<dbReference type="InParanoid" id="A0A3Q7ESY9"/>
<dbReference type="EnsemblPlants" id="Solyc01g108790.2.1">
    <property type="protein sequence ID" value="Solyc01g108790.2.1"/>
    <property type="gene ID" value="Solyc01g108790.2"/>
</dbReference>
<dbReference type="STRING" id="4081.A0A3Q7ESY9"/>
<comment type="function">
    <text evidence="1">Hydrolyzes 3-hydroxyisobutyryl-CoA (HIBYL-CoA), a saline catabolite. Has high activity toward isobutyryl-CoA. Could be an isobutyryl-CoA dehydrogenase that functions in valine catabolism.</text>
</comment>
<dbReference type="PANTHER" id="PTHR43176">
    <property type="entry name" value="3-HYDROXYISOBUTYRYL-COA HYDROLASE-RELATED"/>
    <property type="match status" value="1"/>
</dbReference>
<evidence type="ECO:0000256" key="1">
    <source>
        <dbReference type="RuleBase" id="RU369070"/>
    </source>
</evidence>
<dbReference type="Gene3D" id="3.90.226.10">
    <property type="entry name" value="2-enoyl-CoA Hydratase, Chain A, domain 1"/>
    <property type="match status" value="1"/>
</dbReference>
<keyword evidence="4" id="KW-1185">Reference proteome</keyword>
<evidence type="ECO:0000313" key="4">
    <source>
        <dbReference type="Proteomes" id="UP000004994"/>
    </source>
</evidence>
<organism evidence="3">
    <name type="scientific">Solanum lycopersicum</name>
    <name type="common">Tomato</name>
    <name type="synonym">Lycopersicon esculentum</name>
    <dbReference type="NCBI Taxonomy" id="4081"/>
    <lineage>
        <taxon>Eukaryota</taxon>
        <taxon>Viridiplantae</taxon>
        <taxon>Streptophyta</taxon>
        <taxon>Embryophyta</taxon>
        <taxon>Tracheophyta</taxon>
        <taxon>Spermatophyta</taxon>
        <taxon>Magnoliopsida</taxon>
        <taxon>eudicotyledons</taxon>
        <taxon>Gunneridae</taxon>
        <taxon>Pentapetalae</taxon>
        <taxon>asterids</taxon>
        <taxon>lamiids</taxon>
        <taxon>Solanales</taxon>
        <taxon>Solanaceae</taxon>
        <taxon>Solanoideae</taxon>
        <taxon>Solaneae</taxon>
        <taxon>Solanum</taxon>
        <taxon>Solanum subgen. Lycopersicon</taxon>
    </lineage>
</organism>
<keyword evidence="1" id="KW-0378">Hydrolase</keyword>
<reference evidence="3" key="2">
    <citation type="submission" date="2019-01" db="UniProtKB">
        <authorList>
            <consortium name="EnsemblPlants"/>
        </authorList>
    </citation>
    <scope>IDENTIFICATION</scope>
    <source>
        <strain evidence="3">cv. Heinz 1706</strain>
    </source>
</reference>
<name>A0A3Q7ESY9_SOLLC</name>
<reference evidence="3" key="1">
    <citation type="journal article" date="2012" name="Nature">
        <title>The tomato genome sequence provides insights into fleshy fruit evolution.</title>
        <authorList>
            <consortium name="Tomato Genome Consortium"/>
        </authorList>
    </citation>
    <scope>NUCLEOTIDE SEQUENCE [LARGE SCALE GENOMIC DNA]</scope>
    <source>
        <strain evidence="3">cv. Heinz 1706</strain>
    </source>
</reference>
<comment type="similarity">
    <text evidence="1">Belongs to the enoyl-CoA hydratase/isomerase family.</text>
</comment>
<dbReference type="Proteomes" id="UP000004994">
    <property type="component" value="Chromosome 1"/>
</dbReference>
<comment type="pathway">
    <text evidence="1">Amino-acid degradation; L-valine degradation.</text>
</comment>
<proteinExistence type="inferred from homology"/>
<comment type="catalytic activity">
    <reaction evidence="1">
        <text>3-hydroxy-2-methylpropanoyl-CoA + H2O = 3-hydroxy-2-methylpropanoate + CoA + H(+)</text>
        <dbReference type="Rhea" id="RHEA:20888"/>
        <dbReference type="ChEBI" id="CHEBI:11805"/>
        <dbReference type="ChEBI" id="CHEBI:15377"/>
        <dbReference type="ChEBI" id="CHEBI:15378"/>
        <dbReference type="ChEBI" id="CHEBI:57287"/>
        <dbReference type="ChEBI" id="CHEBI:57340"/>
        <dbReference type="EC" id="3.1.2.4"/>
    </reaction>
</comment>
<dbReference type="GO" id="GO:0003860">
    <property type="term" value="F:3-hydroxyisobutyryl-CoA hydrolase activity"/>
    <property type="evidence" value="ECO:0000318"/>
    <property type="project" value="GO_Central"/>
</dbReference>